<sequence>MWVFVSGVIAPLLKYRLAIFFEEEFRPRGVHARPKRDEAAKGRHRHSDNGVRLHPILSSSKTTPLRTCIDLLLVGYRRPIINLLVHGHWFFEFGAYLETSFPPAASPAKTALLILKMLLGGKHLLLLVDGIQDSIVAVFLSMMKFVDPQLRSSLWLFIDKPSSARQRPLRVSRLQISGKSSEGDCDRGNAGRVHFPKHRRTAAQTTRAKETGTGLCDRHALKRDATCDVCAAAGSRNRVIIYKK</sequence>
<name>A0A4C1UVK2_EUMVA</name>
<dbReference type="AlphaFoldDB" id="A0A4C1UVK2"/>
<evidence type="ECO:0000313" key="2">
    <source>
        <dbReference type="Proteomes" id="UP000299102"/>
    </source>
</evidence>
<accession>A0A4C1UVK2</accession>
<protein>
    <submittedName>
        <fullName evidence="1">Uncharacterized protein</fullName>
    </submittedName>
</protein>
<comment type="caution">
    <text evidence="1">The sequence shown here is derived from an EMBL/GenBank/DDBJ whole genome shotgun (WGS) entry which is preliminary data.</text>
</comment>
<gene>
    <name evidence="1" type="ORF">EVAR_94701_1</name>
</gene>
<proteinExistence type="predicted"/>
<keyword evidence="2" id="KW-1185">Reference proteome</keyword>
<dbReference type="EMBL" id="BGZK01000234">
    <property type="protein sequence ID" value="GBP30521.1"/>
    <property type="molecule type" value="Genomic_DNA"/>
</dbReference>
<dbReference type="Proteomes" id="UP000299102">
    <property type="component" value="Unassembled WGS sequence"/>
</dbReference>
<evidence type="ECO:0000313" key="1">
    <source>
        <dbReference type="EMBL" id="GBP30521.1"/>
    </source>
</evidence>
<organism evidence="1 2">
    <name type="scientific">Eumeta variegata</name>
    <name type="common">Bagworm moth</name>
    <name type="synonym">Eumeta japonica</name>
    <dbReference type="NCBI Taxonomy" id="151549"/>
    <lineage>
        <taxon>Eukaryota</taxon>
        <taxon>Metazoa</taxon>
        <taxon>Ecdysozoa</taxon>
        <taxon>Arthropoda</taxon>
        <taxon>Hexapoda</taxon>
        <taxon>Insecta</taxon>
        <taxon>Pterygota</taxon>
        <taxon>Neoptera</taxon>
        <taxon>Endopterygota</taxon>
        <taxon>Lepidoptera</taxon>
        <taxon>Glossata</taxon>
        <taxon>Ditrysia</taxon>
        <taxon>Tineoidea</taxon>
        <taxon>Psychidae</taxon>
        <taxon>Oiketicinae</taxon>
        <taxon>Eumeta</taxon>
    </lineage>
</organism>
<reference evidence="1 2" key="1">
    <citation type="journal article" date="2019" name="Commun. Biol.">
        <title>The bagworm genome reveals a unique fibroin gene that provides high tensile strength.</title>
        <authorList>
            <person name="Kono N."/>
            <person name="Nakamura H."/>
            <person name="Ohtoshi R."/>
            <person name="Tomita M."/>
            <person name="Numata K."/>
            <person name="Arakawa K."/>
        </authorList>
    </citation>
    <scope>NUCLEOTIDE SEQUENCE [LARGE SCALE GENOMIC DNA]</scope>
</reference>